<feature type="transmembrane region" description="Helical" evidence="6">
    <location>
        <begin position="258"/>
        <end position="277"/>
    </location>
</feature>
<evidence type="ECO:0000256" key="6">
    <source>
        <dbReference type="SAM" id="Phobius"/>
    </source>
</evidence>
<feature type="transmembrane region" description="Helical" evidence="6">
    <location>
        <begin position="181"/>
        <end position="199"/>
    </location>
</feature>
<name>A0AAV7YTU0_9EUKA</name>
<dbReference type="Pfam" id="PF06664">
    <property type="entry name" value="WLS-like_TM"/>
    <property type="match status" value="1"/>
</dbReference>
<dbReference type="PANTHER" id="PTHR31918:SF1">
    <property type="entry name" value="TRANSMEMBRANE PROTEIN 181"/>
    <property type="match status" value="1"/>
</dbReference>
<keyword evidence="3 6" id="KW-0812">Transmembrane</keyword>
<evidence type="ECO:0000313" key="8">
    <source>
        <dbReference type="EMBL" id="KAJ3433183.1"/>
    </source>
</evidence>
<evidence type="ECO:0000256" key="2">
    <source>
        <dbReference type="ARBA" id="ARBA00009825"/>
    </source>
</evidence>
<feature type="transmembrane region" description="Helical" evidence="6">
    <location>
        <begin position="219"/>
        <end position="237"/>
    </location>
</feature>
<evidence type="ECO:0000256" key="4">
    <source>
        <dbReference type="ARBA" id="ARBA00022989"/>
    </source>
</evidence>
<dbReference type="Pfam" id="PF05251">
    <property type="entry name" value="Ost5"/>
    <property type="match status" value="1"/>
</dbReference>
<keyword evidence="5 6" id="KW-0472">Membrane</keyword>
<organism evidence="8 9">
    <name type="scientific">Anaeramoeba flamelloides</name>
    <dbReference type="NCBI Taxonomy" id="1746091"/>
    <lineage>
        <taxon>Eukaryota</taxon>
        <taxon>Metamonada</taxon>
        <taxon>Anaeramoebidae</taxon>
        <taxon>Anaeramoeba</taxon>
    </lineage>
</organism>
<feature type="transmembrane region" description="Helical" evidence="6">
    <location>
        <begin position="289"/>
        <end position="310"/>
    </location>
</feature>
<proteinExistence type="inferred from homology"/>
<comment type="caution">
    <text evidence="8">The sequence shown here is derived from an EMBL/GenBank/DDBJ whole genome shotgun (WGS) entry which is preliminary data.</text>
</comment>
<evidence type="ECO:0000256" key="1">
    <source>
        <dbReference type="ARBA" id="ARBA00004141"/>
    </source>
</evidence>
<evidence type="ECO:0000256" key="3">
    <source>
        <dbReference type="ARBA" id="ARBA00022692"/>
    </source>
</evidence>
<dbReference type="GO" id="GO:0015643">
    <property type="term" value="F:toxic substance binding"/>
    <property type="evidence" value="ECO:0007669"/>
    <property type="project" value="InterPro"/>
</dbReference>
<dbReference type="InterPro" id="IPR007915">
    <property type="entry name" value="TMEM258/Ost5"/>
</dbReference>
<comment type="subcellular location">
    <subcellularLocation>
        <location evidence="1">Membrane</location>
        <topology evidence="1">Multi-pass membrane protein</topology>
    </subcellularLocation>
</comment>
<dbReference type="GO" id="GO:0008250">
    <property type="term" value="C:oligosaccharyltransferase complex"/>
    <property type="evidence" value="ECO:0007669"/>
    <property type="project" value="InterPro"/>
</dbReference>
<dbReference type="InterPro" id="IPR047843">
    <property type="entry name" value="WLS-like_TM"/>
</dbReference>
<accession>A0AAV7YTU0</accession>
<gene>
    <name evidence="8" type="ORF">M0812_22135</name>
</gene>
<sequence>MSTTEFVPFSAFVPPSLHSVFALIFMTLGIMTSILLVSISFVGSKATRTLKLQMSLAVMASAFCGFGSLFLFLWSKVFPSISGPKNYVKEKNQVASPEKKQTINFDITNLHRLNQELIVKASLKNNLTIGVFNPIEFTVILHGSNPENGKDEWILLQNTTNQRNVTCEPNRSFRRFYLPKFLLLGIISFFLFVLLIWGQNHSINHPEYESVTSIPAYRALRTIMIILFVYYGLWIFYSITGSYSVVKQVKKKKFSRRFNFFVTIGSIPFFFSFYVLFDVYLSTITYSSIGFMSTYSLYNFYIFGYLFACLPNTSSINQEKNNKTVSDSSPIGSINIEYSNETELKNFSVHSAFSSESDKPEKKIFQKK</sequence>
<keyword evidence="4 6" id="KW-1133">Transmembrane helix</keyword>
<comment type="similarity">
    <text evidence="2">Belongs to the OST5 family.</text>
</comment>
<feature type="domain" description="Wntless-like transmembrane" evidence="7">
    <location>
        <begin position="168"/>
        <end position="312"/>
    </location>
</feature>
<dbReference type="PANTHER" id="PTHR31918">
    <property type="entry name" value="TRANSMEMBRANE PROTEIN 181"/>
    <property type="match status" value="1"/>
</dbReference>
<dbReference type="Proteomes" id="UP001146793">
    <property type="component" value="Unassembled WGS sequence"/>
</dbReference>
<protein>
    <submittedName>
        <fullName evidence="8">Transmembrane protein</fullName>
    </submittedName>
</protein>
<evidence type="ECO:0000259" key="7">
    <source>
        <dbReference type="Pfam" id="PF06664"/>
    </source>
</evidence>
<dbReference type="EMBL" id="JANTQA010000047">
    <property type="protein sequence ID" value="KAJ3433183.1"/>
    <property type="molecule type" value="Genomic_DNA"/>
</dbReference>
<feature type="transmembrane region" description="Helical" evidence="6">
    <location>
        <begin position="54"/>
        <end position="74"/>
    </location>
</feature>
<reference evidence="8" key="1">
    <citation type="submission" date="2022-08" db="EMBL/GenBank/DDBJ databases">
        <title>Novel sulphate-reducing endosymbionts in the free-living metamonad Anaeramoeba.</title>
        <authorList>
            <person name="Jerlstrom-Hultqvist J."/>
            <person name="Cepicka I."/>
            <person name="Gallot-Lavallee L."/>
            <person name="Salas-Leiva D."/>
            <person name="Curtis B.A."/>
            <person name="Zahonova K."/>
            <person name="Pipaliya S."/>
            <person name="Dacks J."/>
            <person name="Roger A.J."/>
        </authorList>
    </citation>
    <scope>NUCLEOTIDE SEQUENCE</scope>
    <source>
        <strain evidence="8">Busselton2</strain>
    </source>
</reference>
<evidence type="ECO:0000313" key="9">
    <source>
        <dbReference type="Proteomes" id="UP001146793"/>
    </source>
</evidence>
<feature type="transmembrane region" description="Helical" evidence="6">
    <location>
        <begin position="20"/>
        <end position="42"/>
    </location>
</feature>
<dbReference type="AlphaFoldDB" id="A0AAV7YTU0"/>
<dbReference type="InterPro" id="IPR040416">
    <property type="entry name" value="TMEM181"/>
</dbReference>
<evidence type="ECO:0000256" key="5">
    <source>
        <dbReference type="ARBA" id="ARBA00023136"/>
    </source>
</evidence>